<dbReference type="InParanoid" id="U5DIY8"/>
<evidence type="ECO:0000256" key="5">
    <source>
        <dbReference type="ARBA" id="ARBA00023136"/>
    </source>
</evidence>
<dbReference type="SUPFAM" id="SSF103481">
    <property type="entry name" value="Multidrug resistance efflux transporter EmrE"/>
    <property type="match status" value="2"/>
</dbReference>
<dbReference type="EMBL" id="ASSJ01000065">
    <property type="protein sequence ID" value="ERN40902.1"/>
    <property type="molecule type" value="Genomic_DNA"/>
</dbReference>
<name>U5DIY8_9CHRO</name>
<evidence type="ECO:0000313" key="8">
    <source>
        <dbReference type="EMBL" id="ERN40902.1"/>
    </source>
</evidence>
<sequence length="301" mass="31708">MANPPTSGDRKLQWIYLKLSALAVIWGGTFVAGRAVVQTIAPFSVAFCRYAIATLCLAMLVVRVEGRVPPLPRRAVLPVVVLGLTGVFGYNLLFFAGLERVPASRAALIVTTNPIFIAIAAAILFKDKLIPLQAIGAIAALLGAGIVIAQGNPLTLFARGVDVGDAYLFGCLATWVVYTLVGKYVLQFLSPLVATTYACAIGTPLLFFASLGDRFWQDWQTIPVSAWLGVAYLGVLGTVAAFVWYYEGLQAIGPARAAVFINLVPVSAVLLAAVVLGEPLTPSLLSGGVLVACGVSLVNRC</sequence>
<evidence type="ECO:0000256" key="3">
    <source>
        <dbReference type="ARBA" id="ARBA00022692"/>
    </source>
</evidence>
<comment type="caution">
    <text evidence="8">The sequence shown here is derived from an EMBL/GenBank/DDBJ whole genome shotgun (WGS) entry which is preliminary data.</text>
</comment>
<evidence type="ECO:0000256" key="2">
    <source>
        <dbReference type="ARBA" id="ARBA00007362"/>
    </source>
</evidence>
<proteinExistence type="inferred from homology"/>
<evidence type="ECO:0000259" key="7">
    <source>
        <dbReference type="Pfam" id="PF00892"/>
    </source>
</evidence>
<dbReference type="FunCoup" id="U5DIY8">
    <property type="interactions" value="49"/>
</dbReference>
<dbReference type="OrthoDB" id="9805239at2"/>
<dbReference type="STRING" id="582515.KR51_00025500"/>
<feature type="transmembrane region" description="Helical" evidence="6">
    <location>
        <begin position="224"/>
        <end position="245"/>
    </location>
</feature>
<dbReference type="PATRIC" id="fig|582515.4.peg.2869"/>
<feature type="transmembrane region" description="Helical" evidence="6">
    <location>
        <begin position="76"/>
        <end position="98"/>
    </location>
</feature>
<evidence type="ECO:0000256" key="1">
    <source>
        <dbReference type="ARBA" id="ARBA00004141"/>
    </source>
</evidence>
<dbReference type="Proteomes" id="UP000016960">
    <property type="component" value="Unassembled WGS sequence"/>
</dbReference>
<feature type="transmembrane region" description="Helical" evidence="6">
    <location>
        <begin position="15"/>
        <end position="37"/>
    </location>
</feature>
<feature type="transmembrane region" description="Helical" evidence="6">
    <location>
        <begin position="166"/>
        <end position="185"/>
    </location>
</feature>
<feature type="transmembrane region" description="Helical" evidence="6">
    <location>
        <begin position="282"/>
        <end position="299"/>
    </location>
</feature>
<feature type="transmembrane region" description="Helical" evidence="6">
    <location>
        <begin position="257"/>
        <end position="276"/>
    </location>
</feature>
<feature type="domain" description="EamA" evidence="7">
    <location>
        <begin position="164"/>
        <end position="299"/>
    </location>
</feature>
<feature type="domain" description="EamA" evidence="7">
    <location>
        <begin position="14"/>
        <end position="148"/>
    </location>
</feature>
<gene>
    <name evidence="8" type="ORF">KR51_00025500</name>
</gene>
<dbReference type="Gene3D" id="1.10.3730.20">
    <property type="match status" value="1"/>
</dbReference>
<dbReference type="AlphaFoldDB" id="U5DIY8"/>
<feature type="transmembrane region" description="Helical" evidence="6">
    <location>
        <begin position="192"/>
        <end position="212"/>
    </location>
</feature>
<protein>
    <submittedName>
        <fullName evidence="8">Permease of the drug/metabolite transporter (DMT) superfamily</fullName>
    </submittedName>
</protein>
<feature type="transmembrane region" description="Helical" evidence="6">
    <location>
        <begin position="132"/>
        <end position="151"/>
    </location>
</feature>
<comment type="subcellular location">
    <subcellularLocation>
        <location evidence="1">Membrane</location>
        <topology evidence="1">Multi-pass membrane protein</topology>
    </subcellularLocation>
</comment>
<feature type="transmembrane region" description="Helical" evidence="6">
    <location>
        <begin position="43"/>
        <end position="64"/>
    </location>
</feature>
<dbReference type="GO" id="GO:0016020">
    <property type="term" value="C:membrane"/>
    <property type="evidence" value="ECO:0007669"/>
    <property type="project" value="UniProtKB-SubCell"/>
</dbReference>
<dbReference type="Pfam" id="PF00892">
    <property type="entry name" value="EamA"/>
    <property type="match status" value="2"/>
</dbReference>
<reference evidence="8 9" key="1">
    <citation type="submission" date="2013-05" db="EMBL/GenBank/DDBJ databases">
        <title>Draft genome sequence of Rubidibacter lacunae KORDI 51-2.</title>
        <authorList>
            <person name="Choi D.H."/>
            <person name="Noh J.H."/>
            <person name="Kwon K.-K."/>
            <person name="Lee J.-H."/>
            <person name="Ryu J.-Y."/>
        </authorList>
    </citation>
    <scope>NUCLEOTIDE SEQUENCE [LARGE SCALE GENOMIC DNA]</scope>
    <source>
        <strain evidence="8 9">KORDI 51-2</strain>
    </source>
</reference>
<dbReference type="PANTHER" id="PTHR32322:SF2">
    <property type="entry name" value="EAMA DOMAIN-CONTAINING PROTEIN"/>
    <property type="match status" value="1"/>
</dbReference>
<evidence type="ECO:0000256" key="4">
    <source>
        <dbReference type="ARBA" id="ARBA00022989"/>
    </source>
</evidence>
<accession>U5DIY8</accession>
<keyword evidence="5 6" id="KW-0472">Membrane</keyword>
<keyword evidence="3 6" id="KW-0812">Transmembrane</keyword>
<dbReference type="InterPro" id="IPR050638">
    <property type="entry name" value="AA-Vitamin_Transporters"/>
</dbReference>
<keyword evidence="9" id="KW-1185">Reference proteome</keyword>
<dbReference type="InterPro" id="IPR037185">
    <property type="entry name" value="EmrE-like"/>
</dbReference>
<evidence type="ECO:0000313" key="9">
    <source>
        <dbReference type="Proteomes" id="UP000016960"/>
    </source>
</evidence>
<dbReference type="InterPro" id="IPR000620">
    <property type="entry name" value="EamA_dom"/>
</dbReference>
<evidence type="ECO:0000256" key="6">
    <source>
        <dbReference type="SAM" id="Phobius"/>
    </source>
</evidence>
<organism evidence="8 9">
    <name type="scientific">Rubidibacter lacunae KORDI 51-2</name>
    <dbReference type="NCBI Taxonomy" id="582515"/>
    <lineage>
        <taxon>Bacteria</taxon>
        <taxon>Bacillati</taxon>
        <taxon>Cyanobacteriota</taxon>
        <taxon>Cyanophyceae</taxon>
        <taxon>Oscillatoriophycideae</taxon>
        <taxon>Chroococcales</taxon>
        <taxon>Aphanothecaceae</taxon>
        <taxon>Rubidibacter</taxon>
    </lineage>
</organism>
<keyword evidence="4 6" id="KW-1133">Transmembrane helix</keyword>
<dbReference type="PANTHER" id="PTHR32322">
    <property type="entry name" value="INNER MEMBRANE TRANSPORTER"/>
    <property type="match status" value="1"/>
</dbReference>
<comment type="similarity">
    <text evidence="2">Belongs to the EamA transporter family.</text>
</comment>
<feature type="transmembrane region" description="Helical" evidence="6">
    <location>
        <begin position="104"/>
        <end position="125"/>
    </location>
</feature>
<dbReference type="RefSeq" id="WP_022607894.1">
    <property type="nucleotide sequence ID" value="NZ_ASSJ01000065.1"/>
</dbReference>
<dbReference type="eggNOG" id="COG0697">
    <property type="taxonomic scope" value="Bacteria"/>
</dbReference>